<dbReference type="GO" id="GO:0016757">
    <property type="term" value="F:glycosyltransferase activity"/>
    <property type="evidence" value="ECO:0007669"/>
    <property type="project" value="UniProtKB-KW"/>
</dbReference>
<proteinExistence type="predicted"/>
<dbReference type="Proteomes" id="UP000663879">
    <property type="component" value="Unassembled WGS sequence"/>
</dbReference>
<keyword evidence="6" id="KW-0472">Membrane</keyword>
<gene>
    <name evidence="8" type="ORF">OXX778_LOCUS21741</name>
</gene>
<organism evidence="8 9">
    <name type="scientific">Brachionus calyciflorus</name>
    <dbReference type="NCBI Taxonomy" id="104777"/>
    <lineage>
        <taxon>Eukaryota</taxon>
        <taxon>Metazoa</taxon>
        <taxon>Spiralia</taxon>
        <taxon>Gnathifera</taxon>
        <taxon>Rotifera</taxon>
        <taxon>Eurotatoria</taxon>
        <taxon>Monogononta</taxon>
        <taxon>Pseudotrocha</taxon>
        <taxon>Ploima</taxon>
        <taxon>Brachionidae</taxon>
        <taxon>Brachionus</taxon>
    </lineage>
</organism>
<comment type="caution">
    <text evidence="8">The sequence shown here is derived from an EMBL/GenBank/DDBJ whole genome shotgun (WGS) entry which is preliminary data.</text>
</comment>
<sequence length="288" mass="33475">MPLVDIYLPCCGEPLVVLRNTYEHVKKIEYPNFKVHVLDDKNLKEVKELAKEFGYNYIVRSDRPYMKKAGNLRNAFQITNGEFFLILDADFCPRYDIFSETLPYFCFYENLAILQTPQFFRVKSNQTWVEKAAGSVQELFYRLIQVNRNRFHSSICVGTSAIYRRKALIPFGGTYEIEHSEDLHTGFNATNHGWLVKYLPLNLSMGMCPDNLTTFFTQQYRWASGSTSLCLNKIFWKSNLTVIQKICYLSGMFYYSATALRNRMRLIFPMIIFAANKVSTSSLVIFGD</sequence>
<keyword evidence="3" id="KW-0808">Transferase</keyword>
<protein>
    <recommendedName>
        <fullName evidence="7">Glycosyltransferase 2-like domain-containing protein</fullName>
    </recommendedName>
</protein>
<dbReference type="OrthoDB" id="72851at2759"/>
<dbReference type="Pfam" id="PF00535">
    <property type="entry name" value="Glycos_transf_2"/>
    <property type="match status" value="1"/>
</dbReference>
<name>A0A814Q2D6_9BILA</name>
<dbReference type="EMBL" id="CAJNOC010008320">
    <property type="protein sequence ID" value="CAF1113803.1"/>
    <property type="molecule type" value="Genomic_DNA"/>
</dbReference>
<evidence type="ECO:0000256" key="5">
    <source>
        <dbReference type="ARBA" id="ARBA00022989"/>
    </source>
</evidence>
<dbReference type="InterPro" id="IPR050321">
    <property type="entry name" value="Glycosyltr_2/OpgH_subfam"/>
</dbReference>
<dbReference type="PANTHER" id="PTHR43867:SF2">
    <property type="entry name" value="CELLULOSE SYNTHASE CATALYTIC SUBUNIT A [UDP-FORMING]"/>
    <property type="match status" value="1"/>
</dbReference>
<evidence type="ECO:0000256" key="1">
    <source>
        <dbReference type="ARBA" id="ARBA00004141"/>
    </source>
</evidence>
<dbReference type="InterPro" id="IPR029044">
    <property type="entry name" value="Nucleotide-diphossugar_trans"/>
</dbReference>
<dbReference type="PANTHER" id="PTHR43867">
    <property type="entry name" value="CELLULOSE SYNTHASE CATALYTIC SUBUNIT A [UDP-FORMING]"/>
    <property type="match status" value="1"/>
</dbReference>
<keyword evidence="9" id="KW-1185">Reference proteome</keyword>
<dbReference type="Gene3D" id="3.90.550.10">
    <property type="entry name" value="Spore Coat Polysaccharide Biosynthesis Protein SpsA, Chain A"/>
    <property type="match status" value="1"/>
</dbReference>
<keyword evidence="2" id="KW-0328">Glycosyltransferase</keyword>
<comment type="subcellular location">
    <subcellularLocation>
        <location evidence="1">Membrane</location>
        <topology evidence="1">Multi-pass membrane protein</topology>
    </subcellularLocation>
</comment>
<dbReference type="CDD" id="cd06421">
    <property type="entry name" value="CESA_CelA_like"/>
    <property type="match status" value="1"/>
</dbReference>
<dbReference type="SUPFAM" id="SSF53448">
    <property type="entry name" value="Nucleotide-diphospho-sugar transferases"/>
    <property type="match status" value="1"/>
</dbReference>
<keyword evidence="4" id="KW-0812">Transmembrane</keyword>
<reference evidence="8" key="1">
    <citation type="submission" date="2021-02" db="EMBL/GenBank/DDBJ databases">
        <authorList>
            <person name="Nowell W R."/>
        </authorList>
    </citation>
    <scope>NUCLEOTIDE SEQUENCE</scope>
    <source>
        <strain evidence="8">Ploen Becks lab</strain>
    </source>
</reference>
<accession>A0A814Q2D6</accession>
<dbReference type="GO" id="GO:0016020">
    <property type="term" value="C:membrane"/>
    <property type="evidence" value="ECO:0007669"/>
    <property type="project" value="UniProtKB-SubCell"/>
</dbReference>
<feature type="domain" description="Glycosyltransferase 2-like" evidence="7">
    <location>
        <begin position="6"/>
        <end position="168"/>
    </location>
</feature>
<evidence type="ECO:0000313" key="9">
    <source>
        <dbReference type="Proteomes" id="UP000663879"/>
    </source>
</evidence>
<dbReference type="AlphaFoldDB" id="A0A814Q2D6"/>
<evidence type="ECO:0000313" key="8">
    <source>
        <dbReference type="EMBL" id="CAF1113803.1"/>
    </source>
</evidence>
<evidence type="ECO:0000256" key="6">
    <source>
        <dbReference type="ARBA" id="ARBA00023136"/>
    </source>
</evidence>
<evidence type="ECO:0000259" key="7">
    <source>
        <dbReference type="Pfam" id="PF00535"/>
    </source>
</evidence>
<dbReference type="InterPro" id="IPR001173">
    <property type="entry name" value="Glyco_trans_2-like"/>
</dbReference>
<evidence type="ECO:0000256" key="3">
    <source>
        <dbReference type="ARBA" id="ARBA00022679"/>
    </source>
</evidence>
<keyword evidence="5" id="KW-1133">Transmembrane helix</keyword>
<evidence type="ECO:0000256" key="4">
    <source>
        <dbReference type="ARBA" id="ARBA00022692"/>
    </source>
</evidence>
<evidence type="ECO:0000256" key="2">
    <source>
        <dbReference type="ARBA" id="ARBA00022676"/>
    </source>
</evidence>